<dbReference type="PANTHER" id="PTHR43085:SF57">
    <property type="entry name" value="CARBOHYDRATE KINASE PFKB DOMAIN-CONTAINING PROTEIN"/>
    <property type="match status" value="1"/>
</dbReference>
<dbReference type="GO" id="GO:0008865">
    <property type="term" value="F:fructokinase activity"/>
    <property type="evidence" value="ECO:0007669"/>
    <property type="project" value="UniProtKB-EC"/>
</dbReference>
<evidence type="ECO:0000313" key="5">
    <source>
        <dbReference type="EMBL" id="AIA55345.1"/>
    </source>
</evidence>
<dbReference type="InterPro" id="IPR011611">
    <property type="entry name" value="PfkB_dom"/>
</dbReference>
<sequence length="312" mass="33854">MSDTRAAQPIWVFGECLVDDFGDAKRLGGAPFNVACHLWALGETARFISRVGRDAPAAEIRGLLRRWPGAAAWLQEDAQLPTGRILVQRLGTGMHRFEILPHQAYDAIDADEELRVRALETSYLLYHGSLALREEGPSRATWRFLASRAWGRFVDINLRDGCWQRPWLAELLQGADTLKCNDEELGVLQREFGLGRGDAEAILPALAQRFGVAEIVLTCGPQGAMHWDGATLTRSHALSISVVDTVGAGDAFSAGWLYARRLGATVAKALQVAHGLAARVCALEGALPEDPQSFYPAFVAELGVAAKGAVRA</sequence>
<dbReference type="SUPFAM" id="SSF53613">
    <property type="entry name" value="Ribokinase-like"/>
    <property type="match status" value="1"/>
</dbReference>
<dbReference type="Proteomes" id="UP000005522">
    <property type="component" value="Chromosome"/>
</dbReference>
<keyword evidence="3 5" id="KW-0418">Kinase</keyword>
<name>A0A059ZUS4_ACICK</name>
<keyword evidence="2 5" id="KW-0808">Transferase</keyword>
<dbReference type="InterPro" id="IPR050306">
    <property type="entry name" value="PfkB_Carbo_kinase"/>
</dbReference>
<gene>
    <name evidence="5" type="ORF">Acaty_c1479</name>
</gene>
<dbReference type="Pfam" id="PF00294">
    <property type="entry name" value="PfkB"/>
    <property type="match status" value="1"/>
</dbReference>
<feature type="domain" description="Carbohydrate kinase PfkB" evidence="4">
    <location>
        <begin position="25"/>
        <end position="286"/>
    </location>
</feature>
<dbReference type="eggNOG" id="COG0524">
    <property type="taxonomic scope" value="Bacteria"/>
</dbReference>
<dbReference type="HOGENOM" id="CLU_027634_6_3_6"/>
<evidence type="ECO:0000256" key="3">
    <source>
        <dbReference type="ARBA" id="ARBA00022777"/>
    </source>
</evidence>
<dbReference type="Gene3D" id="3.40.1190.20">
    <property type="match status" value="1"/>
</dbReference>
<accession>A0A059ZUS4</accession>
<proteinExistence type="inferred from homology"/>
<evidence type="ECO:0000256" key="2">
    <source>
        <dbReference type="ARBA" id="ARBA00022679"/>
    </source>
</evidence>
<organism evidence="5 6">
    <name type="scientific">Acidithiobacillus caldus (strain ATCC 51756 / DSM 8584 / KU)</name>
    <dbReference type="NCBI Taxonomy" id="637389"/>
    <lineage>
        <taxon>Bacteria</taxon>
        <taxon>Pseudomonadati</taxon>
        <taxon>Pseudomonadota</taxon>
        <taxon>Acidithiobacillia</taxon>
        <taxon>Acidithiobacillales</taxon>
        <taxon>Acidithiobacillaceae</taxon>
        <taxon>Acidithiobacillus</taxon>
    </lineage>
</organism>
<dbReference type="InterPro" id="IPR029056">
    <property type="entry name" value="Ribokinase-like"/>
</dbReference>
<dbReference type="PANTHER" id="PTHR43085">
    <property type="entry name" value="HEXOKINASE FAMILY MEMBER"/>
    <property type="match status" value="1"/>
</dbReference>
<dbReference type="InterPro" id="IPR002173">
    <property type="entry name" value="Carboh/pur_kinase_PfkB_CS"/>
</dbReference>
<dbReference type="RefSeq" id="WP_004872343.1">
    <property type="nucleotide sequence ID" value="NZ_CP005986.1"/>
</dbReference>
<reference evidence="5 6" key="1">
    <citation type="journal article" date="2009" name="J. Bacteriol.">
        <title>Draft genome sequence of the extremely acidophilic bacterium Acidithiobacillus caldus ATCC 51756 reveals metabolic versatility in the genus Acidithiobacillus.</title>
        <authorList>
            <person name="Valdes J."/>
            <person name="Quatrini R."/>
            <person name="Hallberg K."/>
            <person name="Dopson M."/>
            <person name="Valenzuela P.D."/>
            <person name="Holmes D.S."/>
        </authorList>
    </citation>
    <scope>NUCLEOTIDE SEQUENCE [LARGE SCALE GENOMIC DNA]</scope>
    <source>
        <strain evidence="6">ATCC 51756 / DSM 8584 / KU</strain>
    </source>
</reference>
<dbReference type="EMBL" id="CP005986">
    <property type="protein sequence ID" value="AIA55345.1"/>
    <property type="molecule type" value="Genomic_DNA"/>
</dbReference>
<dbReference type="EC" id="2.7.1.4" evidence="5"/>
<dbReference type="KEGG" id="acz:Acaty_c1479"/>
<evidence type="ECO:0000259" key="4">
    <source>
        <dbReference type="Pfam" id="PF00294"/>
    </source>
</evidence>
<comment type="similarity">
    <text evidence="1">Belongs to the carbohydrate kinase PfkB family.</text>
</comment>
<evidence type="ECO:0000313" key="6">
    <source>
        <dbReference type="Proteomes" id="UP000005522"/>
    </source>
</evidence>
<dbReference type="AlphaFoldDB" id="A0A059ZUS4"/>
<evidence type="ECO:0000256" key="1">
    <source>
        <dbReference type="ARBA" id="ARBA00010688"/>
    </source>
</evidence>
<dbReference type="PROSITE" id="PS00583">
    <property type="entry name" value="PFKB_KINASES_1"/>
    <property type="match status" value="1"/>
</dbReference>
<protein>
    <submittedName>
        <fullName evidence="5">Fructokinase</fullName>
        <ecNumber evidence="5">2.7.1.4</ecNumber>
    </submittedName>
</protein>